<organism evidence="2 3">
    <name type="scientific">Streptomyces rhizosphaericus</name>
    <dbReference type="NCBI Taxonomy" id="114699"/>
    <lineage>
        <taxon>Bacteria</taxon>
        <taxon>Bacillati</taxon>
        <taxon>Actinomycetota</taxon>
        <taxon>Actinomycetes</taxon>
        <taxon>Kitasatosporales</taxon>
        <taxon>Streptomycetaceae</taxon>
        <taxon>Streptomyces</taxon>
        <taxon>Streptomyces violaceusniger group</taxon>
    </lineage>
</organism>
<feature type="region of interest" description="Disordered" evidence="1">
    <location>
        <begin position="23"/>
        <end position="49"/>
    </location>
</feature>
<evidence type="ECO:0000313" key="3">
    <source>
        <dbReference type="Proteomes" id="UP000476310"/>
    </source>
</evidence>
<dbReference type="AlphaFoldDB" id="A0A6G4AM44"/>
<accession>A0A6G4AM44</accession>
<dbReference type="Proteomes" id="UP000476310">
    <property type="component" value="Unassembled WGS sequence"/>
</dbReference>
<keyword evidence="3" id="KW-1185">Reference proteome</keyword>
<gene>
    <name evidence="2" type="ORF">G4H13_26210</name>
</gene>
<evidence type="ECO:0000313" key="2">
    <source>
        <dbReference type="EMBL" id="NEW73759.1"/>
    </source>
</evidence>
<dbReference type="RefSeq" id="WP_164431005.1">
    <property type="nucleotide sequence ID" value="NZ_JAAIKT010000035.1"/>
</dbReference>
<sequence>MAVVLPNRLLTLYALEHPWHRDANGVPVPWAPNQRPEPRGTWPGSALEQPDNAWSLRLDPAAWPVEPGDVVGDETGMTWTVTTSRLHHVPGCPAVDYVQATATRNPPEVP</sequence>
<proteinExistence type="predicted"/>
<dbReference type="EMBL" id="JAAIKT010000035">
    <property type="protein sequence ID" value="NEW73759.1"/>
    <property type="molecule type" value="Genomic_DNA"/>
</dbReference>
<reference evidence="2" key="1">
    <citation type="submission" date="2020-02" db="EMBL/GenBank/DDBJ databases">
        <title>A new Streptomyces sp. for controlling soil-borne diseases.</title>
        <authorList>
            <person name="Li X."/>
            <person name="Tian Y."/>
            <person name="Gao K."/>
        </authorList>
    </citation>
    <scope>NUCLEOTIDE SEQUENCE [LARGE SCALE GENOMIC DNA]</scope>
    <source>
        <strain evidence="2">0250</strain>
    </source>
</reference>
<comment type="caution">
    <text evidence="2">The sequence shown here is derived from an EMBL/GenBank/DDBJ whole genome shotgun (WGS) entry which is preliminary data.</text>
</comment>
<evidence type="ECO:0000256" key="1">
    <source>
        <dbReference type="SAM" id="MobiDB-lite"/>
    </source>
</evidence>
<protein>
    <submittedName>
        <fullName evidence="2">Uncharacterized protein</fullName>
    </submittedName>
</protein>
<name>A0A6G4AM44_9ACTN</name>